<reference evidence="4" key="1">
    <citation type="journal article" date="2010" name="New Phytol.">
        <title>Tissue-specific silencing of homoeologs in natural populations of the recent allopolyploid Tragopogon mirus.</title>
        <authorList>
            <person name="Buggs R.J.A."/>
            <person name="Elliott N.M."/>
            <person name="Zhang L."/>
            <person name="Koh J."/>
            <person name="Viccini L.F."/>
            <person name="Soltis D.E."/>
            <person name="Soltis P.S."/>
        </authorList>
    </citation>
    <scope>NUCLEOTIDE SEQUENCE</scope>
</reference>
<dbReference type="InterPro" id="IPR001229">
    <property type="entry name" value="Jacalin-like_lectin_dom"/>
</dbReference>
<dbReference type="AlphaFoldDB" id="D4NYE3"/>
<proteinExistence type="evidence at transcript level"/>
<protein>
    <recommendedName>
        <fullName evidence="3">Jacalin-type lectin domain-containing protein</fullName>
    </recommendedName>
</protein>
<evidence type="ECO:0000313" key="4">
    <source>
        <dbReference type="EMBL" id="ADD64888.1"/>
    </source>
</evidence>
<comment type="similarity">
    <text evidence="1">Belongs to the jacalin lectin family.</text>
</comment>
<feature type="non-terminal residue" evidence="4">
    <location>
        <position position="1"/>
    </location>
</feature>
<evidence type="ECO:0000256" key="1">
    <source>
        <dbReference type="ARBA" id="ARBA00006568"/>
    </source>
</evidence>
<dbReference type="PANTHER" id="PTHR47293">
    <property type="entry name" value="JACALIN-RELATED LECTIN 3"/>
    <property type="match status" value="1"/>
</dbReference>
<dbReference type="GO" id="GO:0030246">
    <property type="term" value="F:carbohydrate binding"/>
    <property type="evidence" value="ECO:0007669"/>
    <property type="project" value="UniProtKB-KW"/>
</dbReference>
<dbReference type="Pfam" id="PF01419">
    <property type="entry name" value="Jacalin"/>
    <property type="match status" value="1"/>
</dbReference>
<feature type="domain" description="Jacalin-type lectin" evidence="3">
    <location>
        <begin position="1"/>
        <end position="70"/>
    </location>
</feature>
<dbReference type="PROSITE" id="PS51752">
    <property type="entry name" value="JACALIN_LECTIN"/>
    <property type="match status" value="1"/>
</dbReference>
<evidence type="ECO:0000256" key="2">
    <source>
        <dbReference type="ARBA" id="ARBA00022734"/>
    </source>
</evidence>
<dbReference type="SUPFAM" id="SSF51101">
    <property type="entry name" value="Mannose-binding lectins"/>
    <property type="match status" value="1"/>
</dbReference>
<accession>D4NYE3</accession>
<name>D4NYE3_TRAPR</name>
<dbReference type="EMBL" id="GU475479">
    <property type="protein sequence ID" value="ADD64888.1"/>
    <property type="molecule type" value="mRNA"/>
</dbReference>
<sequence length="71" mass="7526">ELTKISGTLGGDTIQIKTLSFETNQMNFYEAGATKPGNTTFTLPVNKGKVSGFFGTSSNALDSLGLILRPE</sequence>
<keyword evidence="2" id="KW-0430">Lectin</keyword>
<dbReference type="Gene3D" id="2.100.10.30">
    <property type="entry name" value="Jacalin-like lectin domain"/>
    <property type="match status" value="1"/>
</dbReference>
<organism evidence="4">
    <name type="scientific">Tragopogon porrifolius</name>
    <name type="common">Purple salsify</name>
    <dbReference type="NCBI Taxonomy" id="13731"/>
    <lineage>
        <taxon>Eukaryota</taxon>
        <taxon>Viridiplantae</taxon>
        <taxon>Streptophyta</taxon>
        <taxon>Embryophyta</taxon>
        <taxon>Tracheophyta</taxon>
        <taxon>Spermatophyta</taxon>
        <taxon>Magnoliopsida</taxon>
        <taxon>eudicotyledons</taxon>
        <taxon>Gunneridae</taxon>
        <taxon>Pentapetalae</taxon>
        <taxon>asterids</taxon>
        <taxon>campanulids</taxon>
        <taxon>Asterales</taxon>
        <taxon>Asteraceae</taxon>
        <taxon>Cichorioideae</taxon>
        <taxon>Cichorieae</taxon>
        <taxon>Scorzonerinae</taxon>
        <taxon>Tragopogon</taxon>
    </lineage>
</organism>
<dbReference type="InterPro" id="IPR036404">
    <property type="entry name" value="Jacalin-like_lectin_dom_sf"/>
</dbReference>
<dbReference type="PANTHER" id="PTHR47293:SF43">
    <property type="entry name" value="PENTATRICOPEPTIDE REPEAT-CONTAINING PROTEIN DWY1, CHLOROPLASTIC"/>
    <property type="match status" value="1"/>
</dbReference>
<evidence type="ECO:0000259" key="3">
    <source>
        <dbReference type="PROSITE" id="PS51752"/>
    </source>
</evidence>